<keyword evidence="3 4" id="KW-0443">Lipid metabolism</keyword>
<dbReference type="OMA" id="ACRESHT"/>
<dbReference type="KEGG" id="csem:103379815"/>
<feature type="short sequence motif" description="GXGXXG" evidence="4">
    <location>
        <begin position="14"/>
        <end position="19"/>
    </location>
</feature>
<dbReference type="GO" id="GO:0004806">
    <property type="term" value="F:triacylglycerol lipase activity"/>
    <property type="evidence" value="ECO:0007669"/>
    <property type="project" value="UniProtKB-EC"/>
</dbReference>
<dbReference type="Pfam" id="PF01734">
    <property type="entry name" value="Patatin"/>
    <property type="match status" value="1"/>
</dbReference>
<organism evidence="7 8">
    <name type="scientific">Cynoglossus semilaevis</name>
    <name type="common">Tongue sole</name>
    <dbReference type="NCBI Taxonomy" id="244447"/>
    <lineage>
        <taxon>Eukaryota</taxon>
        <taxon>Metazoa</taxon>
        <taxon>Chordata</taxon>
        <taxon>Craniata</taxon>
        <taxon>Vertebrata</taxon>
        <taxon>Euteleostomi</taxon>
        <taxon>Actinopterygii</taxon>
        <taxon>Neopterygii</taxon>
        <taxon>Teleostei</taxon>
        <taxon>Neoteleostei</taxon>
        <taxon>Acanthomorphata</taxon>
        <taxon>Carangaria</taxon>
        <taxon>Pleuronectiformes</taxon>
        <taxon>Pleuronectoidei</taxon>
        <taxon>Cynoglossidae</taxon>
        <taxon>Cynoglossinae</taxon>
        <taxon>Cynoglossus</taxon>
    </lineage>
</organism>
<evidence type="ECO:0000256" key="4">
    <source>
        <dbReference type="PROSITE-ProRule" id="PRU01161"/>
    </source>
</evidence>
<feature type="active site" description="Nucleophile" evidence="4">
    <location>
        <position position="47"/>
    </location>
</feature>
<dbReference type="Proteomes" id="UP000265120">
    <property type="component" value="Chromosome 6"/>
</dbReference>
<dbReference type="GeneTree" id="ENSGT00940000155662"/>
<dbReference type="PROSITE" id="PS51257">
    <property type="entry name" value="PROKAR_LIPOPROTEIN"/>
    <property type="match status" value="1"/>
</dbReference>
<evidence type="ECO:0000259" key="6">
    <source>
        <dbReference type="PROSITE" id="PS51635"/>
    </source>
</evidence>
<dbReference type="GeneID" id="103379815"/>
<dbReference type="PROSITE" id="PS51635">
    <property type="entry name" value="PNPLA"/>
    <property type="match status" value="1"/>
</dbReference>
<feature type="compositionally biased region" description="Acidic residues" evidence="5">
    <location>
        <begin position="279"/>
        <end position="289"/>
    </location>
</feature>
<dbReference type="PANTHER" id="PTHR12406:SF22">
    <property type="entry name" value="1-ACYLGLYCEROL-3-PHOSPHATE O-ACYLTRANSFERASE PNPLA3"/>
    <property type="match status" value="1"/>
</dbReference>
<evidence type="ECO:0000313" key="8">
    <source>
        <dbReference type="Proteomes" id="UP000265120"/>
    </source>
</evidence>
<feature type="short sequence motif" description="DGA/G" evidence="4">
    <location>
        <begin position="166"/>
        <end position="168"/>
    </location>
</feature>
<reference evidence="7" key="3">
    <citation type="submission" date="2025-09" db="UniProtKB">
        <authorList>
            <consortium name="Ensembl"/>
        </authorList>
    </citation>
    <scope>IDENTIFICATION</scope>
</reference>
<dbReference type="GO" id="GO:0055088">
    <property type="term" value="P:lipid homeostasis"/>
    <property type="evidence" value="ECO:0007669"/>
    <property type="project" value="TreeGrafter"/>
</dbReference>
<sequence length="502" mass="55422">MFDLSKEWDISFAGCGFMGIYYVGASSCILERFPRFIQDASKFYGSSSGALMAATLATGIPLENCCADLMSMAREARRHRLGPLHPAFNLLHMVQTSLQESLPEDAHVRASGRLCVSLTRMPDGKNVLVSDFGSRDELIQVLLCSCFIPLYCGVVPPTYRGLHYVDGAVSDNLPRCYLKNTVTFSAYAGESDICPPAGTMNLHEVRFNNVSIHLSSENIYRVTSTFFPPEAEVMCKFCQNGYQDALRFLHENNLITSESPRGLETDSSSPACGELEQKTEEEEEEEGEEERSTGQDGFHRGLTEELPLHIRRALYDACRESRSADGLSPHVVEHLPKKVTSYLQLLPSLPVVSARRLVDWISDVPKDMSWLYGMAEGILYKPSEKNTVDDGDDRESTLSRCLESLPLGLNGSNKEIDSADTPPGTPENTPKPSLVFPWHTDSEVDHMPLTPPPTPSICHASEFGEANTESPNDTGGGWGLGRAMGLIRNIASEQTSRKQENK</sequence>
<dbReference type="InterPro" id="IPR016035">
    <property type="entry name" value="Acyl_Trfase/lysoPLipase"/>
</dbReference>
<dbReference type="Ensembl" id="ENSCSET00000001348.1">
    <property type="protein sequence ID" value="ENSCSEP00000001319.1"/>
    <property type="gene ID" value="ENSCSEG00000000909.1"/>
</dbReference>
<proteinExistence type="predicted"/>
<dbReference type="STRING" id="244447.ENSCSEP00000001319"/>
<dbReference type="SUPFAM" id="SSF52151">
    <property type="entry name" value="FabD/lysophospholipase-like"/>
    <property type="match status" value="1"/>
</dbReference>
<dbReference type="Gene3D" id="3.40.1090.10">
    <property type="entry name" value="Cytosolic phospholipase A2 catalytic domain"/>
    <property type="match status" value="1"/>
</dbReference>
<keyword evidence="2 4" id="KW-0378">Hydrolase</keyword>
<feature type="short sequence motif" description="GXSXG" evidence="4">
    <location>
        <begin position="45"/>
        <end position="49"/>
    </location>
</feature>
<feature type="region of interest" description="Disordered" evidence="5">
    <location>
        <begin position="458"/>
        <end position="481"/>
    </location>
</feature>
<dbReference type="InterPro" id="IPR002641">
    <property type="entry name" value="PNPLA_dom"/>
</dbReference>
<feature type="active site" description="Proton acceptor" evidence="4">
    <location>
        <position position="166"/>
    </location>
</feature>
<dbReference type="EC" id="3.1.1.3" evidence="1"/>
<feature type="region of interest" description="Disordered" evidence="5">
    <location>
        <begin position="257"/>
        <end position="300"/>
    </location>
</feature>
<protein>
    <recommendedName>
        <fullName evidence="1">triacylglycerol lipase</fullName>
        <ecNumber evidence="1">3.1.1.3</ecNumber>
    </recommendedName>
</protein>
<reference evidence="7" key="2">
    <citation type="submission" date="2025-08" db="UniProtKB">
        <authorList>
            <consortium name="Ensembl"/>
        </authorList>
    </citation>
    <scope>IDENTIFICATION</scope>
</reference>
<evidence type="ECO:0000256" key="3">
    <source>
        <dbReference type="ARBA" id="ARBA00023098"/>
    </source>
</evidence>
<dbReference type="GO" id="GO:0005737">
    <property type="term" value="C:cytoplasm"/>
    <property type="evidence" value="ECO:0007669"/>
    <property type="project" value="TreeGrafter"/>
</dbReference>
<evidence type="ECO:0000256" key="5">
    <source>
        <dbReference type="SAM" id="MobiDB-lite"/>
    </source>
</evidence>
<dbReference type="GO" id="GO:0005811">
    <property type="term" value="C:lipid droplet"/>
    <property type="evidence" value="ECO:0007669"/>
    <property type="project" value="TreeGrafter"/>
</dbReference>
<accession>A0A3P8UHL0</accession>
<keyword evidence="4" id="KW-0442">Lipid degradation</keyword>
<name>A0A3P8UHL0_CYNSE</name>
<evidence type="ECO:0000256" key="1">
    <source>
        <dbReference type="ARBA" id="ARBA00013279"/>
    </source>
</evidence>
<evidence type="ECO:0000313" key="7">
    <source>
        <dbReference type="Ensembl" id="ENSCSEP00000001319.1"/>
    </source>
</evidence>
<keyword evidence="8" id="KW-1185">Reference proteome</keyword>
<dbReference type="FunFam" id="3.40.1090.10:FF:000003">
    <property type="entry name" value="Patatin-like phospholipase domain-containing protein 2"/>
    <property type="match status" value="1"/>
</dbReference>
<dbReference type="InParanoid" id="A0A3P8UHL0"/>
<dbReference type="GO" id="GO:0016020">
    <property type="term" value="C:membrane"/>
    <property type="evidence" value="ECO:0007669"/>
    <property type="project" value="TreeGrafter"/>
</dbReference>
<dbReference type="RefSeq" id="XP_008309718.1">
    <property type="nucleotide sequence ID" value="XM_008311496.3"/>
</dbReference>
<dbReference type="OrthoDB" id="197155at2759"/>
<feature type="compositionally biased region" description="Polar residues" evidence="5">
    <location>
        <begin position="257"/>
        <end position="270"/>
    </location>
</feature>
<feature type="compositionally biased region" description="Basic and acidic residues" evidence="5">
    <location>
        <begin position="290"/>
        <end position="300"/>
    </location>
</feature>
<evidence type="ECO:0000256" key="2">
    <source>
        <dbReference type="ARBA" id="ARBA00022801"/>
    </source>
</evidence>
<reference evidence="7 8" key="1">
    <citation type="journal article" date="2014" name="Nat. Genet.">
        <title>Whole-genome sequence of a flatfish provides insights into ZW sex chromosome evolution and adaptation to a benthic lifestyle.</title>
        <authorList>
            <person name="Chen S."/>
            <person name="Zhang G."/>
            <person name="Shao C."/>
            <person name="Huang Q."/>
            <person name="Liu G."/>
            <person name="Zhang P."/>
            <person name="Song W."/>
            <person name="An N."/>
            <person name="Chalopin D."/>
            <person name="Volff J.N."/>
            <person name="Hong Y."/>
            <person name="Li Q."/>
            <person name="Sha Z."/>
            <person name="Zhou H."/>
            <person name="Xie M."/>
            <person name="Yu Q."/>
            <person name="Liu Y."/>
            <person name="Xiang H."/>
            <person name="Wang N."/>
            <person name="Wu K."/>
            <person name="Yang C."/>
            <person name="Zhou Q."/>
            <person name="Liao X."/>
            <person name="Yang L."/>
            <person name="Hu Q."/>
            <person name="Zhang J."/>
            <person name="Meng L."/>
            <person name="Jin L."/>
            <person name="Tian Y."/>
            <person name="Lian J."/>
            <person name="Yang J."/>
            <person name="Miao G."/>
            <person name="Liu S."/>
            <person name="Liang Z."/>
            <person name="Yan F."/>
            <person name="Li Y."/>
            <person name="Sun B."/>
            <person name="Zhang H."/>
            <person name="Zhang J."/>
            <person name="Zhu Y."/>
            <person name="Du M."/>
            <person name="Zhao Y."/>
            <person name="Schartl M."/>
            <person name="Tang Q."/>
            <person name="Wang J."/>
        </authorList>
    </citation>
    <scope>NUCLEOTIDE SEQUENCE</scope>
</reference>
<dbReference type="InterPro" id="IPR033562">
    <property type="entry name" value="PLPL"/>
</dbReference>
<feature type="region of interest" description="Disordered" evidence="5">
    <location>
        <begin position="405"/>
        <end position="433"/>
    </location>
</feature>
<dbReference type="AlphaFoldDB" id="A0A3P8UHL0"/>
<dbReference type="PANTHER" id="PTHR12406">
    <property type="entry name" value="CALCIUM-INDEPENDENT PHOSPHOLIPASE A2 IPLA2 -RELATED"/>
    <property type="match status" value="1"/>
</dbReference>
<dbReference type="GO" id="GO:0019433">
    <property type="term" value="P:triglyceride catabolic process"/>
    <property type="evidence" value="ECO:0007669"/>
    <property type="project" value="TreeGrafter"/>
</dbReference>
<feature type="domain" description="PNPLA" evidence="6">
    <location>
        <begin position="10"/>
        <end position="179"/>
    </location>
</feature>